<reference evidence="2" key="1">
    <citation type="submission" date="2019-10" db="EMBL/GenBank/DDBJ databases">
        <authorList>
            <person name="Zhang R."/>
            <person name="Pan Y."/>
            <person name="Wang J."/>
            <person name="Ma R."/>
            <person name="Yu S."/>
        </authorList>
    </citation>
    <scope>NUCLEOTIDE SEQUENCE</scope>
    <source>
        <strain evidence="2">LA-IB0</strain>
        <tissue evidence="2">Leaf</tissue>
    </source>
</reference>
<evidence type="ECO:0000256" key="1">
    <source>
        <dbReference type="SAM" id="Phobius"/>
    </source>
</evidence>
<dbReference type="PANTHER" id="PTHR31549">
    <property type="entry name" value="PROTEIN, PUTATIVE (DUF247)-RELATED-RELATED"/>
    <property type="match status" value="1"/>
</dbReference>
<keyword evidence="1" id="KW-0472">Membrane</keyword>
<dbReference type="Pfam" id="PF03140">
    <property type="entry name" value="DUF247"/>
    <property type="match status" value="2"/>
</dbReference>
<dbReference type="Proteomes" id="UP000826271">
    <property type="component" value="Unassembled WGS sequence"/>
</dbReference>
<sequence length="432" mass="49842">MSSSHPYMNTTSNPNFDEQRWIIHIRRLLEEDHDQESNMAVSIFDIPKTLMLVSPESYVPQIVALGPYHHYRPELYEMERYKLSAAKRAQKQLPGLKFENHVYDLSKFEPTFRACYHKYLNFNSEILAWMMALDSCFLLEFLEIFAVKEGKALTRVSSRMSHLVDMSGRKSGHNAIIRDIVMLENQIPLFLLRKMLEFRQGSDDLLYSMLMGFCKEILPFKIIQENPSVHQVMGFAHMLDFLYHLIVPKLEGSTEIASEVTNSGIFGINFDKRMATVYVPSIILNGNTEVAIRNLVAYEACNASGPLIFTRYTELMNGIIDTEDDAKLLREQGIVLNHLKSDQDVANLWNGMSKSIRLTKVPLLDKVIEDVNNYYNGSWKVRIGKFMARNVFGSWQSLTLMAAILLLFFMSLQSYCSLFSCARVFLYHKKMN</sequence>
<dbReference type="PANTHER" id="PTHR31549:SF23">
    <property type="entry name" value="OS03G0591600 PROTEIN"/>
    <property type="match status" value="1"/>
</dbReference>
<keyword evidence="3" id="KW-1185">Reference proteome</keyword>
<protein>
    <submittedName>
        <fullName evidence="2">Uncharacterized protein</fullName>
    </submittedName>
</protein>
<dbReference type="AlphaFoldDB" id="A0AAV6XZ81"/>
<evidence type="ECO:0000313" key="3">
    <source>
        <dbReference type="Proteomes" id="UP000826271"/>
    </source>
</evidence>
<proteinExistence type="predicted"/>
<gene>
    <name evidence="2" type="ORF">BUALT_Bualt02G0106300</name>
</gene>
<comment type="caution">
    <text evidence="2">The sequence shown here is derived from an EMBL/GenBank/DDBJ whole genome shotgun (WGS) entry which is preliminary data.</text>
</comment>
<dbReference type="InterPro" id="IPR004158">
    <property type="entry name" value="DUF247_pln"/>
</dbReference>
<evidence type="ECO:0000313" key="2">
    <source>
        <dbReference type="EMBL" id="KAG8388251.1"/>
    </source>
</evidence>
<organism evidence="2 3">
    <name type="scientific">Buddleja alternifolia</name>
    <dbReference type="NCBI Taxonomy" id="168488"/>
    <lineage>
        <taxon>Eukaryota</taxon>
        <taxon>Viridiplantae</taxon>
        <taxon>Streptophyta</taxon>
        <taxon>Embryophyta</taxon>
        <taxon>Tracheophyta</taxon>
        <taxon>Spermatophyta</taxon>
        <taxon>Magnoliopsida</taxon>
        <taxon>eudicotyledons</taxon>
        <taxon>Gunneridae</taxon>
        <taxon>Pentapetalae</taxon>
        <taxon>asterids</taxon>
        <taxon>lamiids</taxon>
        <taxon>Lamiales</taxon>
        <taxon>Scrophulariaceae</taxon>
        <taxon>Buddlejeae</taxon>
        <taxon>Buddleja</taxon>
    </lineage>
</organism>
<accession>A0AAV6XZ81</accession>
<keyword evidence="1" id="KW-1133">Transmembrane helix</keyword>
<keyword evidence="1" id="KW-0812">Transmembrane</keyword>
<name>A0AAV6XZ81_9LAMI</name>
<feature type="transmembrane region" description="Helical" evidence="1">
    <location>
        <begin position="400"/>
        <end position="426"/>
    </location>
</feature>
<dbReference type="EMBL" id="WHWC01000002">
    <property type="protein sequence ID" value="KAG8388251.1"/>
    <property type="molecule type" value="Genomic_DNA"/>
</dbReference>